<feature type="domain" description="K+ potassium transporter C-terminal" evidence="2">
    <location>
        <begin position="93"/>
        <end position="173"/>
    </location>
</feature>
<dbReference type="InterPro" id="IPR003855">
    <property type="entry name" value="K+_transporter"/>
</dbReference>
<gene>
    <name evidence="3" type="ORF">F3Y22_tig00017701pilonHSYRG00006</name>
</gene>
<dbReference type="InterPro" id="IPR053952">
    <property type="entry name" value="K_trans_C"/>
</dbReference>
<organism evidence="3 4">
    <name type="scientific">Hibiscus syriacus</name>
    <name type="common">Rose of Sharon</name>
    <dbReference type="NCBI Taxonomy" id="106335"/>
    <lineage>
        <taxon>Eukaryota</taxon>
        <taxon>Viridiplantae</taxon>
        <taxon>Streptophyta</taxon>
        <taxon>Embryophyta</taxon>
        <taxon>Tracheophyta</taxon>
        <taxon>Spermatophyta</taxon>
        <taxon>Magnoliopsida</taxon>
        <taxon>eudicotyledons</taxon>
        <taxon>Gunneridae</taxon>
        <taxon>Pentapetalae</taxon>
        <taxon>rosids</taxon>
        <taxon>malvids</taxon>
        <taxon>Malvales</taxon>
        <taxon>Malvaceae</taxon>
        <taxon>Malvoideae</taxon>
        <taxon>Hibiscus</taxon>
    </lineage>
</organism>
<sequence>MPRNKPRTSRLPPSGSPPFVVGSGPNQSMLVSGTHYTFSQFKSANRPSELWRHARPKIWNYGSKLKYETEVTRKLPMDLMIELGCNLGTIRAPGIGLLHNELVKGVPAIFGQFITTLPAIHSIIISVCVKYVPVPVVPQNERFYIRRLCPKSYHFFRCIARYGYMDVRKENHQVFEQLLIDSLGKYIRREAQERQLESDGDEDAESEEDTSFSRVLVTPNGSVYSLGVPRLAEYGAANNSISEASTSEGE</sequence>
<dbReference type="Proteomes" id="UP000436088">
    <property type="component" value="Unassembled WGS sequence"/>
</dbReference>
<evidence type="ECO:0000259" key="2">
    <source>
        <dbReference type="Pfam" id="PF22776"/>
    </source>
</evidence>
<evidence type="ECO:0000256" key="1">
    <source>
        <dbReference type="SAM" id="MobiDB-lite"/>
    </source>
</evidence>
<dbReference type="EMBL" id="VEPZ02000662">
    <property type="protein sequence ID" value="KAE8721004.1"/>
    <property type="molecule type" value="Genomic_DNA"/>
</dbReference>
<evidence type="ECO:0000313" key="3">
    <source>
        <dbReference type="EMBL" id="KAE8721004.1"/>
    </source>
</evidence>
<reference evidence="3" key="1">
    <citation type="submission" date="2019-09" db="EMBL/GenBank/DDBJ databases">
        <title>Draft genome information of white flower Hibiscus syriacus.</title>
        <authorList>
            <person name="Kim Y.-M."/>
        </authorList>
    </citation>
    <scope>NUCLEOTIDE SEQUENCE [LARGE SCALE GENOMIC DNA]</scope>
    <source>
        <strain evidence="3">YM2019G1</strain>
    </source>
</reference>
<dbReference type="PANTHER" id="PTHR30540">
    <property type="entry name" value="OSMOTIC STRESS POTASSIUM TRANSPORTER"/>
    <property type="match status" value="1"/>
</dbReference>
<keyword evidence="4" id="KW-1185">Reference proteome</keyword>
<comment type="caution">
    <text evidence="3">The sequence shown here is derived from an EMBL/GenBank/DDBJ whole genome shotgun (WGS) entry which is preliminary data.</text>
</comment>
<evidence type="ECO:0000313" key="4">
    <source>
        <dbReference type="Proteomes" id="UP000436088"/>
    </source>
</evidence>
<feature type="compositionally biased region" description="Acidic residues" evidence="1">
    <location>
        <begin position="198"/>
        <end position="210"/>
    </location>
</feature>
<feature type="region of interest" description="Disordered" evidence="1">
    <location>
        <begin position="194"/>
        <end position="214"/>
    </location>
</feature>
<dbReference type="GO" id="GO:0015079">
    <property type="term" value="F:potassium ion transmembrane transporter activity"/>
    <property type="evidence" value="ECO:0007669"/>
    <property type="project" value="InterPro"/>
</dbReference>
<dbReference type="Pfam" id="PF22776">
    <property type="entry name" value="K_trans_C"/>
    <property type="match status" value="1"/>
</dbReference>
<feature type="region of interest" description="Disordered" evidence="1">
    <location>
        <begin position="1"/>
        <end position="23"/>
    </location>
</feature>
<dbReference type="AlphaFoldDB" id="A0A6A3BWH5"/>
<dbReference type="GO" id="GO:0000325">
    <property type="term" value="C:plant-type vacuole"/>
    <property type="evidence" value="ECO:0007669"/>
    <property type="project" value="TreeGrafter"/>
</dbReference>
<name>A0A6A3BWH5_HIBSY</name>
<proteinExistence type="predicted"/>
<protein>
    <recommendedName>
        <fullName evidence="2">K+ potassium transporter C-terminal domain-containing protein</fullName>
    </recommendedName>
</protein>
<accession>A0A6A3BWH5</accession>
<dbReference type="PANTHER" id="PTHR30540:SF8">
    <property type="entry name" value="POTASSIUM TRANSPORTER 7"/>
    <property type="match status" value="1"/>
</dbReference>
<dbReference type="GO" id="GO:0005774">
    <property type="term" value="C:vacuolar membrane"/>
    <property type="evidence" value="ECO:0007669"/>
    <property type="project" value="TreeGrafter"/>
</dbReference>